<proteinExistence type="predicted"/>
<evidence type="ECO:0000256" key="1">
    <source>
        <dbReference type="SAM" id="MobiDB-lite"/>
    </source>
</evidence>
<feature type="compositionally biased region" description="Basic and acidic residues" evidence="1">
    <location>
        <begin position="61"/>
        <end position="91"/>
    </location>
</feature>
<evidence type="ECO:0000313" key="3">
    <source>
        <dbReference type="Proteomes" id="UP001165083"/>
    </source>
</evidence>
<sequence>MTAMTRQRGQQATYDQMMAELQLDSDEDERETKYSEPWQDRRKYDALESRRRATMPMPSPKPDEKVRCSPRREDQRSDAKISEETKEDDPTKKRRLSFPSSNGKTPSRRGSSSFSRSHNSEGNFPNDSDDSDQEREGKSVNLAMLPCTLWRLTVPLTIAAPVINASRELFGAKSASVNDTGFAKGPKRSQIDALRALVMRAPAHGAAAIRVSQELEKTLT</sequence>
<evidence type="ECO:0000313" key="2">
    <source>
        <dbReference type="EMBL" id="GMF65315.1"/>
    </source>
</evidence>
<dbReference type="AlphaFoldDB" id="A0A9W6YJ07"/>
<comment type="caution">
    <text evidence="2">The sequence shown here is derived from an EMBL/GenBank/DDBJ whole genome shotgun (WGS) entry which is preliminary data.</text>
</comment>
<keyword evidence="3" id="KW-1185">Reference proteome</keyword>
<feature type="compositionally biased region" description="Basic and acidic residues" evidence="1">
    <location>
        <begin position="30"/>
        <end position="51"/>
    </location>
</feature>
<accession>A0A9W6YJ07</accession>
<gene>
    <name evidence="2" type="ORF">Plil01_001799900</name>
</gene>
<organism evidence="2 3">
    <name type="scientific">Phytophthora lilii</name>
    <dbReference type="NCBI Taxonomy" id="2077276"/>
    <lineage>
        <taxon>Eukaryota</taxon>
        <taxon>Sar</taxon>
        <taxon>Stramenopiles</taxon>
        <taxon>Oomycota</taxon>
        <taxon>Peronosporomycetes</taxon>
        <taxon>Peronosporales</taxon>
        <taxon>Peronosporaceae</taxon>
        <taxon>Phytophthora</taxon>
    </lineage>
</organism>
<reference evidence="2" key="1">
    <citation type="submission" date="2023-04" db="EMBL/GenBank/DDBJ databases">
        <title>Phytophthora lilii NBRC 32176.</title>
        <authorList>
            <person name="Ichikawa N."/>
            <person name="Sato H."/>
            <person name="Tonouchi N."/>
        </authorList>
    </citation>
    <scope>NUCLEOTIDE SEQUENCE</scope>
    <source>
        <strain evidence="2">NBRC 32176</strain>
    </source>
</reference>
<dbReference type="EMBL" id="BSXW01012460">
    <property type="protein sequence ID" value="GMF65315.1"/>
    <property type="molecule type" value="Genomic_DNA"/>
</dbReference>
<dbReference type="Proteomes" id="UP001165083">
    <property type="component" value="Unassembled WGS sequence"/>
</dbReference>
<protein>
    <submittedName>
        <fullName evidence="2">Unnamed protein product</fullName>
    </submittedName>
</protein>
<feature type="compositionally biased region" description="Polar residues" evidence="1">
    <location>
        <begin position="1"/>
        <end position="14"/>
    </location>
</feature>
<name>A0A9W6YJ07_9STRA</name>
<feature type="region of interest" description="Disordered" evidence="1">
    <location>
        <begin position="1"/>
        <end position="137"/>
    </location>
</feature>
<feature type="compositionally biased region" description="Low complexity" evidence="1">
    <location>
        <begin position="108"/>
        <end position="117"/>
    </location>
</feature>